<evidence type="ECO:0000313" key="3">
    <source>
        <dbReference type="Proteomes" id="UP001499967"/>
    </source>
</evidence>
<dbReference type="InterPro" id="IPR013813">
    <property type="entry name" value="Endoribo_LPSP/chorism_mut-like"/>
</dbReference>
<dbReference type="Proteomes" id="UP001499967">
    <property type="component" value="Unassembled WGS sequence"/>
</dbReference>
<dbReference type="PANTHER" id="PTHR43760">
    <property type="entry name" value="ENDORIBONUCLEASE-RELATED"/>
    <property type="match status" value="1"/>
</dbReference>
<proteinExistence type="predicted"/>
<dbReference type="PANTHER" id="PTHR43760:SF1">
    <property type="entry name" value="ENDORIBONUCLEASE L-PSP_CHORISMATE MUTASE-LIKE DOMAIN-CONTAINING PROTEIN"/>
    <property type="match status" value="1"/>
</dbReference>
<dbReference type="EMBL" id="BAAAHP010000003">
    <property type="protein sequence ID" value="GAA0918956.1"/>
    <property type="molecule type" value="Genomic_DNA"/>
</dbReference>
<reference evidence="3" key="1">
    <citation type="journal article" date="2019" name="Int. J. Syst. Evol. Microbiol.">
        <title>The Global Catalogue of Microorganisms (GCM) 10K type strain sequencing project: providing services to taxonomists for standard genome sequencing and annotation.</title>
        <authorList>
            <consortium name="The Broad Institute Genomics Platform"/>
            <consortium name="The Broad Institute Genome Sequencing Center for Infectious Disease"/>
            <person name="Wu L."/>
            <person name="Ma J."/>
        </authorList>
    </citation>
    <scope>NUCLEOTIDE SEQUENCE [LARGE SCALE GENOMIC DNA]</scope>
    <source>
        <strain evidence="3">JCM 11117</strain>
    </source>
</reference>
<feature type="domain" description="Endoribonuclease L-PSP/chorismate mutase-like" evidence="1">
    <location>
        <begin position="7"/>
        <end position="136"/>
    </location>
</feature>
<evidence type="ECO:0000313" key="2">
    <source>
        <dbReference type="EMBL" id="GAA0918956.1"/>
    </source>
</evidence>
<dbReference type="InterPro" id="IPR035959">
    <property type="entry name" value="RutC-like_sf"/>
</dbReference>
<accession>A0ABP3ZBF7</accession>
<dbReference type="RefSeq" id="WP_343937557.1">
    <property type="nucleotide sequence ID" value="NZ_BAAAHP010000003.1"/>
</dbReference>
<dbReference type="Pfam" id="PF14588">
    <property type="entry name" value="YjgF_endoribonc"/>
    <property type="match status" value="1"/>
</dbReference>
<keyword evidence="3" id="KW-1185">Reference proteome</keyword>
<dbReference type="SUPFAM" id="SSF55298">
    <property type="entry name" value="YjgF-like"/>
    <property type="match status" value="1"/>
</dbReference>
<gene>
    <name evidence="2" type="ORF">GCM10009559_00720</name>
</gene>
<dbReference type="CDD" id="cd02199">
    <property type="entry name" value="YjgF_YER057c_UK114_like_1"/>
    <property type="match status" value="1"/>
</dbReference>
<organism evidence="2 3">
    <name type="scientific">Pseudonocardia zijingensis</name>
    <dbReference type="NCBI Taxonomy" id="153376"/>
    <lineage>
        <taxon>Bacteria</taxon>
        <taxon>Bacillati</taxon>
        <taxon>Actinomycetota</taxon>
        <taxon>Actinomycetes</taxon>
        <taxon>Pseudonocardiales</taxon>
        <taxon>Pseudonocardiaceae</taxon>
        <taxon>Pseudonocardia</taxon>
    </lineage>
</organism>
<sequence>MTDLPSARLEELGLVLPEPAVPSFDYVPVTDNAGVLYVSGQLPKQDGTVRITGTLGADLGIEEAQEAARVCVLQGIACAAAHVGSVDALERILRVTGFVASTPDFHDQPRVIDAASELLGRIFGEKGRHARSAVGVAALPRRAPVEIELILTARTPEAHP</sequence>
<evidence type="ECO:0000259" key="1">
    <source>
        <dbReference type="Pfam" id="PF14588"/>
    </source>
</evidence>
<name>A0ABP3ZBF7_9PSEU</name>
<dbReference type="Gene3D" id="3.30.1330.40">
    <property type="entry name" value="RutC-like"/>
    <property type="match status" value="1"/>
</dbReference>
<protein>
    <submittedName>
        <fullName evidence="2">RidA family protein</fullName>
    </submittedName>
</protein>
<comment type="caution">
    <text evidence="2">The sequence shown here is derived from an EMBL/GenBank/DDBJ whole genome shotgun (WGS) entry which is preliminary data.</text>
</comment>